<sequence>MSSTDRDVDHALAYPEPPASPLWHRHGGATARPLTDAQKRRNRELLDIAQRTTRPRSPRPTETLAEAHS</sequence>
<dbReference type="Proteomes" id="UP001180724">
    <property type="component" value="Unassembled WGS sequence"/>
</dbReference>
<feature type="compositionally biased region" description="Basic and acidic residues" evidence="1">
    <location>
        <begin position="37"/>
        <end position="46"/>
    </location>
</feature>
<dbReference type="EMBL" id="JAVRFH010000040">
    <property type="protein sequence ID" value="MDT0614422.1"/>
    <property type="molecule type" value="Genomic_DNA"/>
</dbReference>
<organism evidence="2 3">
    <name type="scientific">Streptomyces lancefieldiae</name>
    <dbReference type="NCBI Taxonomy" id="3075520"/>
    <lineage>
        <taxon>Bacteria</taxon>
        <taxon>Bacillati</taxon>
        <taxon>Actinomycetota</taxon>
        <taxon>Actinomycetes</taxon>
        <taxon>Kitasatosporales</taxon>
        <taxon>Streptomycetaceae</taxon>
        <taxon>Streptomyces</taxon>
    </lineage>
</organism>
<proteinExistence type="predicted"/>
<evidence type="ECO:0000313" key="3">
    <source>
        <dbReference type="Proteomes" id="UP001180724"/>
    </source>
</evidence>
<evidence type="ECO:0000256" key="1">
    <source>
        <dbReference type="SAM" id="MobiDB-lite"/>
    </source>
</evidence>
<feature type="compositionally biased region" description="Basic and acidic residues" evidence="1">
    <location>
        <begin position="1"/>
        <end position="10"/>
    </location>
</feature>
<gene>
    <name evidence="2" type="ORF">RM812_30065</name>
</gene>
<protein>
    <submittedName>
        <fullName evidence="2">Uncharacterized protein</fullName>
    </submittedName>
</protein>
<feature type="region of interest" description="Disordered" evidence="1">
    <location>
        <begin position="1"/>
        <end position="69"/>
    </location>
</feature>
<dbReference type="RefSeq" id="WP_311579255.1">
    <property type="nucleotide sequence ID" value="NZ_JAVRFH010000040.1"/>
</dbReference>
<name>A0ABU3AW55_9ACTN</name>
<reference evidence="2" key="1">
    <citation type="submission" date="2024-05" db="EMBL/GenBank/DDBJ databases">
        <title>30 novel species of actinomycetes from the DSMZ collection.</title>
        <authorList>
            <person name="Nouioui I."/>
        </authorList>
    </citation>
    <scope>NUCLEOTIDE SEQUENCE</scope>
    <source>
        <strain evidence="2">DSM 40712</strain>
    </source>
</reference>
<accession>A0ABU3AW55</accession>
<comment type="caution">
    <text evidence="2">The sequence shown here is derived from an EMBL/GenBank/DDBJ whole genome shotgun (WGS) entry which is preliminary data.</text>
</comment>
<keyword evidence="3" id="KW-1185">Reference proteome</keyword>
<evidence type="ECO:0000313" key="2">
    <source>
        <dbReference type="EMBL" id="MDT0614422.1"/>
    </source>
</evidence>